<accession>A0AAE0NAY8</accession>
<keyword evidence="1" id="KW-0472">Membrane</keyword>
<evidence type="ECO:0000256" key="2">
    <source>
        <dbReference type="SAM" id="SignalP"/>
    </source>
</evidence>
<name>A0AAE0NAY8_9PEZI</name>
<keyword evidence="2" id="KW-0732">Signal</keyword>
<evidence type="ECO:0000256" key="1">
    <source>
        <dbReference type="SAM" id="Phobius"/>
    </source>
</evidence>
<dbReference type="EMBL" id="JAULSN010000003">
    <property type="protein sequence ID" value="KAK3376603.1"/>
    <property type="molecule type" value="Genomic_DNA"/>
</dbReference>
<feature type="chain" id="PRO_5042154573" evidence="2">
    <location>
        <begin position="21"/>
        <end position="126"/>
    </location>
</feature>
<protein>
    <submittedName>
        <fullName evidence="3">Uncharacterized protein</fullName>
    </submittedName>
</protein>
<evidence type="ECO:0000313" key="3">
    <source>
        <dbReference type="EMBL" id="KAK3376603.1"/>
    </source>
</evidence>
<keyword evidence="4" id="KW-1185">Reference proteome</keyword>
<proteinExistence type="predicted"/>
<keyword evidence="1" id="KW-0812">Transmembrane</keyword>
<reference evidence="3" key="1">
    <citation type="journal article" date="2023" name="Mol. Phylogenet. Evol.">
        <title>Genome-scale phylogeny and comparative genomics of the fungal order Sordariales.</title>
        <authorList>
            <person name="Hensen N."/>
            <person name="Bonometti L."/>
            <person name="Westerberg I."/>
            <person name="Brannstrom I.O."/>
            <person name="Guillou S."/>
            <person name="Cros-Aarteil S."/>
            <person name="Calhoun S."/>
            <person name="Haridas S."/>
            <person name="Kuo A."/>
            <person name="Mondo S."/>
            <person name="Pangilinan J."/>
            <person name="Riley R."/>
            <person name="LaButti K."/>
            <person name="Andreopoulos B."/>
            <person name="Lipzen A."/>
            <person name="Chen C."/>
            <person name="Yan M."/>
            <person name="Daum C."/>
            <person name="Ng V."/>
            <person name="Clum A."/>
            <person name="Steindorff A."/>
            <person name="Ohm R.A."/>
            <person name="Martin F."/>
            <person name="Silar P."/>
            <person name="Natvig D.O."/>
            <person name="Lalanne C."/>
            <person name="Gautier V."/>
            <person name="Ament-Velasquez S.L."/>
            <person name="Kruys A."/>
            <person name="Hutchinson M.I."/>
            <person name="Powell A.J."/>
            <person name="Barry K."/>
            <person name="Miller A.N."/>
            <person name="Grigoriev I.V."/>
            <person name="Debuchy R."/>
            <person name="Gladieux P."/>
            <person name="Hiltunen Thoren M."/>
            <person name="Johannesson H."/>
        </authorList>
    </citation>
    <scope>NUCLEOTIDE SEQUENCE</scope>
    <source>
        <strain evidence="3">CBS 958.72</strain>
    </source>
</reference>
<feature type="transmembrane region" description="Helical" evidence="1">
    <location>
        <begin position="61"/>
        <end position="80"/>
    </location>
</feature>
<organism evidence="3 4">
    <name type="scientific">Lasiosphaeria ovina</name>
    <dbReference type="NCBI Taxonomy" id="92902"/>
    <lineage>
        <taxon>Eukaryota</taxon>
        <taxon>Fungi</taxon>
        <taxon>Dikarya</taxon>
        <taxon>Ascomycota</taxon>
        <taxon>Pezizomycotina</taxon>
        <taxon>Sordariomycetes</taxon>
        <taxon>Sordariomycetidae</taxon>
        <taxon>Sordariales</taxon>
        <taxon>Lasiosphaeriaceae</taxon>
        <taxon>Lasiosphaeria</taxon>
    </lineage>
</organism>
<reference evidence="3" key="2">
    <citation type="submission" date="2023-06" db="EMBL/GenBank/DDBJ databases">
        <authorList>
            <consortium name="Lawrence Berkeley National Laboratory"/>
            <person name="Haridas S."/>
            <person name="Hensen N."/>
            <person name="Bonometti L."/>
            <person name="Westerberg I."/>
            <person name="Brannstrom I.O."/>
            <person name="Guillou S."/>
            <person name="Cros-Aarteil S."/>
            <person name="Calhoun S."/>
            <person name="Kuo A."/>
            <person name="Mondo S."/>
            <person name="Pangilinan J."/>
            <person name="Riley R."/>
            <person name="Labutti K."/>
            <person name="Andreopoulos B."/>
            <person name="Lipzen A."/>
            <person name="Chen C."/>
            <person name="Yanf M."/>
            <person name="Daum C."/>
            <person name="Ng V."/>
            <person name="Clum A."/>
            <person name="Steindorff A."/>
            <person name="Ohm R."/>
            <person name="Martin F."/>
            <person name="Silar P."/>
            <person name="Natvig D."/>
            <person name="Lalanne C."/>
            <person name="Gautier V."/>
            <person name="Ament-Velasquez S.L."/>
            <person name="Kruys A."/>
            <person name="Hutchinson M.I."/>
            <person name="Powell A.J."/>
            <person name="Barry K."/>
            <person name="Miller A.N."/>
            <person name="Grigoriev I.V."/>
            <person name="Debuchy R."/>
            <person name="Gladieux P."/>
            <person name="Thoren M.H."/>
            <person name="Johannesson H."/>
        </authorList>
    </citation>
    <scope>NUCLEOTIDE SEQUENCE</scope>
    <source>
        <strain evidence="3">CBS 958.72</strain>
    </source>
</reference>
<evidence type="ECO:0000313" key="4">
    <source>
        <dbReference type="Proteomes" id="UP001287356"/>
    </source>
</evidence>
<gene>
    <name evidence="3" type="ORF">B0T24DRAFT_619057</name>
</gene>
<comment type="caution">
    <text evidence="3">The sequence shown here is derived from an EMBL/GenBank/DDBJ whole genome shotgun (WGS) entry which is preliminary data.</text>
</comment>
<sequence length="126" mass="13801">MSVYLRRSVRLFISIYPVTAEEGCCVQYVCCFVYGGIWDGIGWDGMGWDIGGKKAGNGGDVTGLPCLVGGFFFSFLFCFCPSRRMMSMPSVNVHADIPRMSNARNIYIELASVWDAADDVDGARTG</sequence>
<feature type="signal peptide" evidence="2">
    <location>
        <begin position="1"/>
        <end position="20"/>
    </location>
</feature>
<keyword evidence="1" id="KW-1133">Transmembrane helix</keyword>
<dbReference type="Proteomes" id="UP001287356">
    <property type="component" value="Unassembled WGS sequence"/>
</dbReference>
<dbReference type="AlphaFoldDB" id="A0AAE0NAY8"/>